<evidence type="ECO:0000259" key="1">
    <source>
        <dbReference type="Pfam" id="PF14020"/>
    </source>
</evidence>
<dbReference type="AlphaFoldDB" id="A0A1H7RYC3"/>
<reference evidence="3" key="1">
    <citation type="submission" date="2016-10" db="EMBL/GenBank/DDBJ databases">
        <authorList>
            <person name="Varghese N."/>
            <person name="Submissions S."/>
        </authorList>
    </citation>
    <scope>NUCLEOTIDE SEQUENCE [LARGE SCALE GENOMIC DNA]</scope>
    <source>
        <strain evidence="3">CGMCC 1.9150</strain>
    </source>
</reference>
<dbReference type="OrthoDB" id="983149at2"/>
<evidence type="ECO:0000313" key="3">
    <source>
        <dbReference type="Proteomes" id="UP000198807"/>
    </source>
</evidence>
<dbReference type="Proteomes" id="UP000198807">
    <property type="component" value="Unassembled WGS sequence"/>
</dbReference>
<name>A0A1H7RYC3_9GAMM</name>
<keyword evidence="3" id="KW-1185">Reference proteome</keyword>
<evidence type="ECO:0000313" key="2">
    <source>
        <dbReference type="EMBL" id="SEL65290.1"/>
    </source>
</evidence>
<gene>
    <name evidence="2" type="ORF">SAMN04488129_11381</name>
</gene>
<proteinExistence type="predicted"/>
<organism evidence="2 3">
    <name type="scientific">Halomonas daqiaonensis</name>
    <dbReference type="NCBI Taxonomy" id="650850"/>
    <lineage>
        <taxon>Bacteria</taxon>
        <taxon>Pseudomonadati</taxon>
        <taxon>Pseudomonadota</taxon>
        <taxon>Gammaproteobacteria</taxon>
        <taxon>Oceanospirillales</taxon>
        <taxon>Halomonadaceae</taxon>
        <taxon>Halomonas</taxon>
    </lineage>
</organism>
<dbReference type="STRING" id="650850.SAMN04488129_11381"/>
<dbReference type="InterPro" id="IPR025330">
    <property type="entry name" value="DUF4236"/>
</dbReference>
<dbReference type="Pfam" id="PF14020">
    <property type="entry name" value="DUF4236"/>
    <property type="match status" value="1"/>
</dbReference>
<dbReference type="EMBL" id="FOBC01000013">
    <property type="protein sequence ID" value="SEL65290.1"/>
    <property type="molecule type" value="Genomic_DNA"/>
</dbReference>
<sequence>MGFRFQRRITLAPGIRLNLSKRGLGLSVGPRGASLSVGPSGVHGHAGIPGTGLAYRQKLNTRSRRGDDRSVAAGGRSRPAAALDTLLADVESFPVQLEIEAEGSIQYFHGDGMPMSDDEARVLRRLARESLREQLELHCERLNANLDRLGQLHEETPHPGKNGYITQDFTETPPPSPQQQQSAWWHFLLPPAKRRLEDENRRRQAAFDEAYRDWEWRKAEHDAAEFARQHREAEKVWHDPDAMEQTLRERLEEIDWPRETAIDFDLGSDVSTIAMDIDLPGEEEMPDRYWTLPAKQEKLTPRKLSDTRQRKLYRDHVHGIAFRVLGAVFARLPAVQEARISGYRQVTDPATGGERDQYLFSVKITRTQWGKIHFDKLDQVDPVAAMEAFTLRRDMTKTGIFRDIEPFMLV</sequence>
<accession>A0A1H7RYC3</accession>
<protein>
    <recommendedName>
        <fullName evidence="1">DUF4236 domain-containing protein</fullName>
    </recommendedName>
</protein>
<feature type="domain" description="DUF4236" evidence="1">
    <location>
        <begin position="3"/>
        <end position="56"/>
    </location>
</feature>